<protein>
    <submittedName>
        <fullName evidence="1">Integral membrane sensor signal transduction histidine kinase</fullName>
    </submittedName>
</protein>
<dbReference type="Proteomes" id="UP000031938">
    <property type="component" value="Unassembled WGS sequence"/>
</dbReference>
<dbReference type="PATRIC" id="fig|889306.3.peg.2689"/>
<organism evidence="1 2">
    <name type="scientific">Jeotgalibacillus soli</name>
    <dbReference type="NCBI Taxonomy" id="889306"/>
    <lineage>
        <taxon>Bacteria</taxon>
        <taxon>Bacillati</taxon>
        <taxon>Bacillota</taxon>
        <taxon>Bacilli</taxon>
        <taxon>Bacillales</taxon>
        <taxon>Caryophanaceae</taxon>
        <taxon>Jeotgalibacillus</taxon>
    </lineage>
</organism>
<dbReference type="EMBL" id="JXRP01000018">
    <property type="protein sequence ID" value="KIL45132.1"/>
    <property type="molecule type" value="Genomic_DNA"/>
</dbReference>
<proteinExistence type="predicted"/>
<evidence type="ECO:0000313" key="2">
    <source>
        <dbReference type="Proteomes" id="UP000031938"/>
    </source>
</evidence>
<keyword evidence="1" id="KW-0808">Transferase</keyword>
<keyword evidence="1" id="KW-0418">Kinase</keyword>
<evidence type="ECO:0000313" key="1">
    <source>
        <dbReference type="EMBL" id="KIL45132.1"/>
    </source>
</evidence>
<dbReference type="STRING" id="889306.KP78_26760"/>
<sequence length="49" mass="5682">MIIGTIWYARKFGSPLITIMKWIQNIGSVLCEQPLGLHNRPVMLNRKEN</sequence>
<accession>A0A0C2V848</accession>
<name>A0A0C2V848_9BACL</name>
<gene>
    <name evidence="1" type="ORF">KP78_26760</name>
</gene>
<dbReference type="AlphaFoldDB" id="A0A0C2V848"/>
<reference evidence="1 2" key="1">
    <citation type="submission" date="2015-01" db="EMBL/GenBank/DDBJ databases">
        <title>Genome sequencing of Jeotgalibacillus soli.</title>
        <authorList>
            <person name="Goh K.M."/>
            <person name="Chan K.-G."/>
            <person name="Yaakop A.S."/>
            <person name="Ee R."/>
            <person name="Gan H.M."/>
            <person name="Chan C.S."/>
        </authorList>
    </citation>
    <scope>NUCLEOTIDE SEQUENCE [LARGE SCALE GENOMIC DNA]</scope>
    <source>
        <strain evidence="1 2">P9</strain>
    </source>
</reference>
<dbReference type="GO" id="GO:0016301">
    <property type="term" value="F:kinase activity"/>
    <property type="evidence" value="ECO:0007669"/>
    <property type="project" value="UniProtKB-KW"/>
</dbReference>
<keyword evidence="2" id="KW-1185">Reference proteome</keyword>
<comment type="caution">
    <text evidence="1">The sequence shown here is derived from an EMBL/GenBank/DDBJ whole genome shotgun (WGS) entry which is preliminary data.</text>
</comment>